<accession>A0A430A7T8</accession>
<keyword evidence="2" id="KW-1185">Reference proteome</keyword>
<comment type="caution">
    <text evidence="1">The sequence shown here is derived from an EMBL/GenBank/DDBJ whole genome shotgun (WGS) entry which is preliminary data.</text>
</comment>
<name>A0A430A7T8_9ENTE</name>
<gene>
    <name evidence="1" type="ORF">CBF31_05535</name>
</gene>
<dbReference type="Proteomes" id="UP000287101">
    <property type="component" value="Unassembled WGS sequence"/>
</dbReference>
<dbReference type="AlphaFoldDB" id="A0A430A7T8"/>
<reference evidence="1 2" key="1">
    <citation type="submission" date="2017-05" db="EMBL/GenBank/DDBJ databases">
        <title>Vagococcus spp. assemblies.</title>
        <authorList>
            <person name="Gulvik C.A."/>
        </authorList>
    </citation>
    <scope>NUCLEOTIDE SEQUENCE [LARGE SCALE GENOMIC DNA]</scope>
    <source>
        <strain evidence="1 2">CCUG 41755</strain>
    </source>
</reference>
<evidence type="ECO:0000313" key="2">
    <source>
        <dbReference type="Proteomes" id="UP000287101"/>
    </source>
</evidence>
<dbReference type="OrthoDB" id="2200053at2"/>
<evidence type="ECO:0000313" key="1">
    <source>
        <dbReference type="EMBL" id="RSU03180.1"/>
    </source>
</evidence>
<sequence>MTLTFKQLADFIPDSTVHTFINFMKLENKTTDEDFFIFDQDVINRRFLSSLQAMDSDLTIDPDFFTDDIHVVAMTIDGDFILASDTEIYVMEKGLIADDVEVYDLSAIEFFVAFEQGFLASDILPDIKND</sequence>
<dbReference type="EMBL" id="NGJY01000002">
    <property type="protein sequence ID" value="RSU03180.1"/>
    <property type="molecule type" value="Genomic_DNA"/>
</dbReference>
<proteinExistence type="predicted"/>
<protein>
    <submittedName>
        <fullName evidence="1">Uncharacterized protein</fullName>
    </submittedName>
</protein>
<dbReference type="RefSeq" id="WP_126831392.1">
    <property type="nucleotide sequence ID" value="NZ_CBCRYB010000010.1"/>
</dbReference>
<organism evidence="1 2">
    <name type="scientific">Vagococcus fessus</name>
    <dbReference type="NCBI Taxonomy" id="120370"/>
    <lineage>
        <taxon>Bacteria</taxon>
        <taxon>Bacillati</taxon>
        <taxon>Bacillota</taxon>
        <taxon>Bacilli</taxon>
        <taxon>Lactobacillales</taxon>
        <taxon>Enterococcaceae</taxon>
        <taxon>Vagococcus</taxon>
    </lineage>
</organism>